<dbReference type="PROSITE" id="PS00237">
    <property type="entry name" value="G_PROTEIN_RECEP_F1_1"/>
    <property type="match status" value="1"/>
</dbReference>
<dbReference type="Gene3D" id="1.20.1070.10">
    <property type="entry name" value="Rhodopsin 7-helix transmembrane proteins"/>
    <property type="match status" value="1"/>
</dbReference>
<feature type="transmembrane region" description="Helical" evidence="9">
    <location>
        <begin position="226"/>
        <end position="246"/>
    </location>
</feature>
<sequence length="411" mass="46469">MAMSDLLFPILQFPQIVIALFSDSRLIDSFLGKGPSMILIEQWYSLPTHQFEAVPCLYYHHLDYIRSSSTRFQESDRPQMRSSDLKLNGSHALVRTSSCFDPSAKKIGETFALCLSFVVSFGGNIVIGVIVNRTKNMRRPINFFIVNMAMTDLLFSIILLPLSVTKRLLDSWTIGGSLGQTLCKLVVFLPYVSVTVSFQSMVLIAVDRFLAVLFPLRSPFISSKLCLILILATWIIGMITCTPFLFESKVLYDSHRTQTCNVWVNSAFGVYAVSIFSILTFLTLSFITMLYIVMYSRIKSERIPGEHSVDIQRQRVKREQNLLKLSMTIVIAFTFCWLPHNIILLLPYLHKSNLSVSCVFSSFAAAARVLAQFSCAINPCVCLFFSRNYSRGLKNFIRCANHELGGNQFAP</sequence>
<gene>
    <name evidence="11" type="ORF">pdam_00009197</name>
</gene>
<dbReference type="CDD" id="cd00637">
    <property type="entry name" value="7tm_classA_rhodopsin-like"/>
    <property type="match status" value="1"/>
</dbReference>
<dbReference type="GO" id="GO:0005886">
    <property type="term" value="C:plasma membrane"/>
    <property type="evidence" value="ECO:0007669"/>
    <property type="project" value="TreeGrafter"/>
</dbReference>
<evidence type="ECO:0000256" key="4">
    <source>
        <dbReference type="ARBA" id="ARBA00023040"/>
    </source>
</evidence>
<dbReference type="STRING" id="46731.A0A3M6TU72"/>
<feature type="transmembrane region" description="Helical" evidence="9">
    <location>
        <begin position="322"/>
        <end position="343"/>
    </location>
</feature>
<feature type="transmembrane region" description="Helical" evidence="9">
    <location>
        <begin position="185"/>
        <end position="206"/>
    </location>
</feature>
<evidence type="ECO:0000256" key="7">
    <source>
        <dbReference type="ARBA" id="ARBA00023224"/>
    </source>
</evidence>
<reference evidence="11 12" key="1">
    <citation type="journal article" date="2018" name="Sci. Rep.">
        <title>Comparative analysis of the Pocillopora damicornis genome highlights role of immune system in coral evolution.</title>
        <authorList>
            <person name="Cunning R."/>
            <person name="Bay R.A."/>
            <person name="Gillette P."/>
            <person name="Baker A.C."/>
            <person name="Traylor-Knowles N."/>
        </authorList>
    </citation>
    <scope>NUCLEOTIDE SEQUENCE [LARGE SCALE GENOMIC DNA]</scope>
    <source>
        <strain evidence="11">RSMAS</strain>
        <tissue evidence="11">Whole animal</tissue>
    </source>
</reference>
<name>A0A3M6TU72_POCDA</name>
<keyword evidence="4 8" id="KW-0297">G-protein coupled receptor</keyword>
<evidence type="ECO:0000256" key="2">
    <source>
        <dbReference type="ARBA" id="ARBA00022692"/>
    </source>
</evidence>
<dbReference type="GO" id="GO:0004930">
    <property type="term" value="F:G protein-coupled receptor activity"/>
    <property type="evidence" value="ECO:0007669"/>
    <property type="project" value="UniProtKB-KW"/>
</dbReference>
<keyword evidence="3 9" id="KW-1133">Transmembrane helix</keyword>
<accession>A0A3M6TU72</accession>
<dbReference type="Pfam" id="PF00001">
    <property type="entry name" value="7tm_1"/>
    <property type="match status" value="1"/>
</dbReference>
<keyword evidence="12" id="KW-1185">Reference proteome</keyword>
<keyword evidence="5 9" id="KW-0472">Membrane</keyword>
<evidence type="ECO:0000313" key="11">
    <source>
        <dbReference type="EMBL" id="RMX44784.1"/>
    </source>
</evidence>
<dbReference type="SMART" id="SM01381">
    <property type="entry name" value="7TM_GPCR_Srsx"/>
    <property type="match status" value="1"/>
</dbReference>
<comment type="caution">
    <text evidence="11">The sequence shown here is derived from an EMBL/GenBank/DDBJ whole genome shotgun (WGS) entry which is preliminary data.</text>
</comment>
<keyword evidence="6 8" id="KW-0675">Receptor</keyword>
<feature type="domain" description="G-protein coupled receptors family 1 profile" evidence="10">
    <location>
        <begin position="123"/>
        <end position="382"/>
    </location>
</feature>
<evidence type="ECO:0000256" key="9">
    <source>
        <dbReference type="SAM" id="Phobius"/>
    </source>
</evidence>
<evidence type="ECO:0000313" key="12">
    <source>
        <dbReference type="Proteomes" id="UP000275408"/>
    </source>
</evidence>
<proteinExistence type="inferred from homology"/>
<evidence type="ECO:0000256" key="5">
    <source>
        <dbReference type="ARBA" id="ARBA00023136"/>
    </source>
</evidence>
<feature type="transmembrane region" description="Helical" evidence="9">
    <location>
        <begin position="143"/>
        <end position="165"/>
    </location>
</feature>
<dbReference type="Proteomes" id="UP000275408">
    <property type="component" value="Unassembled WGS sequence"/>
</dbReference>
<feature type="transmembrane region" description="Helical" evidence="9">
    <location>
        <begin position="110"/>
        <end position="131"/>
    </location>
</feature>
<protein>
    <recommendedName>
        <fullName evidence="10">G-protein coupled receptors family 1 profile domain-containing protein</fullName>
    </recommendedName>
</protein>
<dbReference type="EMBL" id="RCHS01002956">
    <property type="protein sequence ID" value="RMX44784.1"/>
    <property type="molecule type" value="Genomic_DNA"/>
</dbReference>
<evidence type="ECO:0000256" key="3">
    <source>
        <dbReference type="ARBA" id="ARBA00022989"/>
    </source>
</evidence>
<evidence type="ECO:0000259" key="10">
    <source>
        <dbReference type="PROSITE" id="PS50262"/>
    </source>
</evidence>
<evidence type="ECO:0000256" key="1">
    <source>
        <dbReference type="ARBA" id="ARBA00004141"/>
    </source>
</evidence>
<comment type="subcellular location">
    <subcellularLocation>
        <location evidence="1">Membrane</location>
        <topology evidence="1">Multi-pass membrane protein</topology>
    </subcellularLocation>
</comment>
<dbReference type="OrthoDB" id="5954331at2759"/>
<dbReference type="AlphaFoldDB" id="A0A3M6TU72"/>
<dbReference type="PANTHER" id="PTHR45695:SF9">
    <property type="entry name" value="LEUCOKININ RECEPTOR"/>
    <property type="match status" value="1"/>
</dbReference>
<feature type="transmembrane region" description="Helical" evidence="9">
    <location>
        <begin position="266"/>
        <end position="293"/>
    </location>
</feature>
<evidence type="ECO:0000256" key="8">
    <source>
        <dbReference type="RuleBase" id="RU000688"/>
    </source>
</evidence>
<keyword evidence="7 8" id="KW-0807">Transducer</keyword>
<evidence type="ECO:0000256" key="6">
    <source>
        <dbReference type="ARBA" id="ARBA00023170"/>
    </source>
</evidence>
<organism evidence="11 12">
    <name type="scientific">Pocillopora damicornis</name>
    <name type="common">Cauliflower coral</name>
    <name type="synonym">Millepora damicornis</name>
    <dbReference type="NCBI Taxonomy" id="46731"/>
    <lineage>
        <taxon>Eukaryota</taxon>
        <taxon>Metazoa</taxon>
        <taxon>Cnidaria</taxon>
        <taxon>Anthozoa</taxon>
        <taxon>Hexacorallia</taxon>
        <taxon>Scleractinia</taxon>
        <taxon>Astrocoeniina</taxon>
        <taxon>Pocilloporidae</taxon>
        <taxon>Pocillopora</taxon>
    </lineage>
</organism>
<dbReference type="InterPro" id="IPR000276">
    <property type="entry name" value="GPCR_Rhodpsn"/>
</dbReference>
<dbReference type="SUPFAM" id="SSF81321">
    <property type="entry name" value="Family A G protein-coupled receptor-like"/>
    <property type="match status" value="1"/>
</dbReference>
<dbReference type="InterPro" id="IPR017452">
    <property type="entry name" value="GPCR_Rhodpsn_7TM"/>
</dbReference>
<feature type="transmembrane region" description="Helical" evidence="9">
    <location>
        <begin position="363"/>
        <end position="385"/>
    </location>
</feature>
<comment type="similarity">
    <text evidence="8">Belongs to the G-protein coupled receptor 1 family.</text>
</comment>
<dbReference type="PRINTS" id="PR00237">
    <property type="entry name" value="GPCRRHODOPSN"/>
</dbReference>
<dbReference type="PROSITE" id="PS50262">
    <property type="entry name" value="G_PROTEIN_RECEP_F1_2"/>
    <property type="match status" value="1"/>
</dbReference>
<keyword evidence="2 8" id="KW-0812">Transmembrane</keyword>
<dbReference type="PANTHER" id="PTHR45695">
    <property type="entry name" value="LEUCOKININ RECEPTOR-RELATED"/>
    <property type="match status" value="1"/>
</dbReference>